<evidence type="ECO:0000313" key="13">
    <source>
        <dbReference type="Proteomes" id="UP001320768"/>
    </source>
</evidence>
<dbReference type="PANTHER" id="PTHR43687:SF1">
    <property type="entry name" value="FERREDOXIN III"/>
    <property type="match status" value="1"/>
</dbReference>
<dbReference type="Pfam" id="PF14697">
    <property type="entry name" value="Fer4_21"/>
    <property type="match status" value="1"/>
</dbReference>
<keyword evidence="3" id="KW-0479">Metal-binding</keyword>
<comment type="caution">
    <text evidence="12">The sequence shown here is derived from an EMBL/GenBank/DDBJ whole genome shotgun (WGS) entry which is preliminary data.</text>
</comment>
<dbReference type="PROSITE" id="PS51656">
    <property type="entry name" value="4FE4S"/>
    <property type="match status" value="1"/>
</dbReference>
<dbReference type="NCBIfam" id="TIGR01944">
    <property type="entry name" value="rnfB"/>
    <property type="match status" value="1"/>
</dbReference>
<evidence type="ECO:0000256" key="2">
    <source>
        <dbReference type="ARBA" id="ARBA00022485"/>
    </source>
</evidence>
<evidence type="ECO:0000256" key="7">
    <source>
        <dbReference type="ARBA" id="ARBA00023004"/>
    </source>
</evidence>
<evidence type="ECO:0000256" key="8">
    <source>
        <dbReference type="ARBA" id="ARBA00023014"/>
    </source>
</evidence>
<dbReference type="InterPro" id="IPR050572">
    <property type="entry name" value="Fe-S_Ferredoxin"/>
</dbReference>
<evidence type="ECO:0000256" key="6">
    <source>
        <dbReference type="ARBA" id="ARBA00022982"/>
    </source>
</evidence>
<dbReference type="InterPro" id="IPR007202">
    <property type="entry name" value="4Fe-4S_dom"/>
</dbReference>
<evidence type="ECO:0000256" key="4">
    <source>
        <dbReference type="ARBA" id="ARBA00022737"/>
    </source>
</evidence>
<protein>
    <submittedName>
        <fullName evidence="12">RnfABCDGE type electron transport complex subunit B</fullName>
    </submittedName>
</protein>
<dbReference type="InterPro" id="IPR017896">
    <property type="entry name" value="4Fe4S_Fe-S-bd"/>
</dbReference>
<feature type="domain" description="4Fe-4S ferredoxin-type" evidence="10">
    <location>
        <begin position="75"/>
        <end position="104"/>
    </location>
</feature>
<keyword evidence="9" id="KW-0472">Membrane</keyword>
<dbReference type="InterPro" id="IPR010207">
    <property type="entry name" value="Elect_transpt_cplx_RnfB/RsxB"/>
</dbReference>
<evidence type="ECO:0000256" key="3">
    <source>
        <dbReference type="ARBA" id="ARBA00022723"/>
    </source>
</evidence>
<evidence type="ECO:0000313" key="12">
    <source>
        <dbReference type="EMBL" id="MCP8352163.1"/>
    </source>
</evidence>
<keyword evidence="5" id="KW-1278">Translocase</keyword>
<accession>A0ABT1L5L3</accession>
<keyword evidence="8" id="KW-0411">Iron-sulfur</keyword>
<evidence type="ECO:0000256" key="1">
    <source>
        <dbReference type="ARBA" id="ARBA00022448"/>
    </source>
</evidence>
<dbReference type="PROSITE" id="PS00198">
    <property type="entry name" value="4FE4S_FER_1"/>
    <property type="match status" value="1"/>
</dbReference>
<dbReference type="Proteomes" id="UP001320768">
    <property type="component" value="Unassembled WGS sequence"/>
</dbReference>
<dbReference type="InterPro" id="IPR017900">
    <property type="entry name" value="4Fe4S_Fe_S_CS"/>
</dbReference>
<keyword evidence="6" id="KW-0249">Electron transport</keyword>
<evidence type="ECO:0000256" key="5">
    <source>
        <dbReference type="ARBA" id="ARBA00022967"/>
    </source>
</evidence>
<dbReference type="EMBL" id="JAKUDN010000002">
    <property type="protein sequence ID" value="MCP8352163.1"/>
    <property type="molecule type" value="Genomic_DNA"/>
</dbReference>
<dbReference type="PROSITE" id="PS51379">
    <property type="entry name" value="4FE4S_FER_2"/>
    <property type="match status" value="2"/>
</dbReference>
<keyword evidence="13" id="KW-1185">Reference proteome</keyword>
<feature type="domain" description="4Fe-4S" evidence="11">
    <location>
        <begin position="2"/>
        <end position="60"/>
    </location>
</feature>
<dbReference type="SUPFAM" id="SSF54862">
    <property type="entry name" value="4Fe-4S ferredoxins"/>
    <property type="match status" value="1"/>
</dbReference>
<reference evidence="12 13" key="1">
    <citation type="journal article" date="2022" name="Nat. Microbiol.">
        <title>The microbiome of a bacterivorous marine choanoflagellate contains a resource-demanding obligate bacterial associate.</title>
        <authorList>
            <person name="Needham D.M."/>
            <person name="Poirier C."/>
            <person name="Bachy C."/>
            <person name="George E.E."/>
            <person name="Wilken S."/>
            <person name="Yung C.C.M."/>
            <person name="Limardo A.J."/>
            <person name="Morando M."/>
            <person name="Sudek L."/>
            <person name="Malmstrom R.R."/>
            <person name="Keeling P.J."/>
            <person name="Santoro A.E."/>
            <person name="Worden A.Z."/>
        </authorList>
    </citation>
    <scope>NUCLEOTIDE SEQUENCE [LARGE SCALE GENOMIC DNA]</scope>
    <source>
        <strain evidence="12 13">Comchoano-2</strain>
    </source>
</reference>
<dbReference type="Gene3D" id="3.30.70.20">
    <property type="match status" value="1"/>
</dbReference>
<keyword evidence="2" id="KW-0004">4Fe-4S</keyword>
<keyword evidence="7" id="KW-0408">Iron</keyword>
<dbReference type="PANTHER" id="PTHR43687">
    <property type="entry name" value="ADENYLYLSULFATE REDUCTASE, BETA SUBUNIT"/>
    <property type="match status" value="1"/>
</dbReference>
<sequence length="188" mass="20433">MNQAPSLEAVLGVLPQTQCEECGYKGCRPYAEAIVSGESIDLCAPGGEVVLEKLSLLLDRQGDRDKVRRRFQPPQLAEIDQSVCIGCTKCIKPCPTGAIIGAPKRNHFVLGSDCTGCGLCVAYCPVDCIVMGLDAASHETALDLAQEYRNMHEKNQQKLQPKKLYKKSIHDLQADILGLLKEDGSEST</sequence>
<proteinExistence type="predicted"/>
<keyword evidence="4" id="KW-0677">Repeat</keyword>
<name>A0ABT1L5L3_9GAMM</name>
<dbReference type="Pfam" id="PF04060">
    <property type="entry name" value="FeS"/>
    <property type="match status" value="1"/>
</dbReference>
<evidence type="ECO:0000256" key="9">
    <source>
        <dbReference type="ARBA" id="ARBA00023136"/>
    </source>
</evidence>
<dbReference type="Gene3D" id="1.10.15.40">
    <property type="entry name" value="Electron transport complex subunit B, putative Fe-S cluster"/>
    <property type="match status" value="1"/>
</dbReference>
<dbReference type="RefSeq" id="WP_258569272.1">
    <property type="nucleotide sequence ID" value="NZ_JAKUDN010000002.1"/>
</dbReference>
<evidence type="ECO:0000259" key="10">
    <source>
        <dbReference type="PROSITE" id="PS51379"/>
    </source>
</evidence>
<feature type="domain" description="4Fe-4S ferredoxin-type" evidence="10">
    <location>
        <begin position="105"/>
        <end position="134"/>
    </location>
</feature>
<keyword evidence="1" id="KW-0813">Transport</keyword>
<evidence type="ECO:0000259" key="11">
    <source>
        <dbReference type="PROSITE" id="PS51656"/>
    </source>
</evidence>
<organism evidence="12 13">
    <name type="scientific">Candidatus Synchoanobacter obligatus</name>
    <dbReference type="NCBI Taxonomy" id="2919597"/>
    <lineage>
        <taxon>Bacteria</taxon>
        <taxon>Pseudomonadati</taxon>
        <taxon>Pseudomonadota</taxon>
        <taxon>Gammaproteobacteria</taxon>
        <taxon>Candidatus Comchoanobacterales</taxon>
        <taxon>Candidatus Comchoanobacteraceae</taxon>
        <taxon>Candidatus Synchoanobacter</taxon>
    </lineage>
</organism>
<gene>
    <name evidence="12" type="ORF">MKS91_02530</name>
</gene>